<dbReference type="InterPro" id="IPR023375">
    <property type="entry name" value="ADC_dom_sf"/>
</dbReference>
<dbReference type="PANTHER" id="PTHR40518">
    <property type="entry name" value="ACETOACETATE DECARBOXYLASE"/>
    <property type="match status" value="1"/>
</dbReference>
<organism evidence="1 2">
    <name type="scientific">Hyaloscypha variabilis (strain UAMH 11265 / GT02V1 / F)</name>
    <name type="common">Meliniomyces variabilis</name>
    <dbReference type="NCBI Taxonomy" id="1149755"/>
    <lineage>
        <taxon>Eukaryota</taxon>
        <taxon>Fungi</taxon>
        <taxon>Dikarya</taxon>
        <taxon>Ascomycota</taxon>
        <taxon>Pezizomycotina</taxon>
        <taxon>Leotiomycetes</taxon>
        <taxon>Helotiales</taxon>
        <taxon>Hyaloscyphaceae</taxon>
        <taxon>Hyaloscypha</taxon>
        <taxon>Hyaloscypha variabilis</taxon>
    </lineage>
</organism>
<gene>
    <name evidence="1" type="ORF">L207DRAFT_452917</name>
</gene>
<dbReference type="SUPFAM" id="SSF160104">
    <property type="entry name" value="Acetoacetate decarboxylase-like"/>
    <property type="match status" value="1"/>
</dbReference>
<dbReference type="EMBL" id="KZ613940">
    <property type="protein sequence ID" value="PMD45746.1"/>
    <property type="molecule type" value="Genomic_DNA"/>
</dbReference>
<evidence type="ECO:0000313" key="1">
    <source>
        <dbReference type="EMBL" id="PMD45746.1"/>
    </source>
</evidence>
<reference evidence="1 2" key="1">
    <citation type="submission" date="2016-04" db="EMBL/GenBank/DDBJ databases">
        <title>A degradative enzymes factory behind the ericoid mycorrhizal symbiosis.</title>
        <authorList>
            <consortium name="DOE Joint Genome Institute"/>
            <person name="Martino E."/>
            <person name="Morin E."/>
            <person name="Grelet G."/>
            <person name="Kuo A."/>
            <person name="Kohler A."/>
            <person name="Daghino S."/>
            <person name="Barry K."/>
            <person name="Choi C."/>
            <person name="Cichocki N."/>
            <person name="Clum A."/>
            <person name="Copeland A."/>
            <person name="Hainaut M."/>
            <person name="Haridas S."/>
            <person name="Labutti K."/>
            <person name="Lindquist E."/>
            <person name="Lipzen A."/>
            <person name="Khouja H.-R."/>
            <person name="Murat C."/>
            <person name="Ohm R."/>
            <person name="Olson A."/>
            <person name="Spatafora J."/>
            <person name="Veneault-Fourrey C."/>
            <person name="Henrissat B."/>
            <person name="Grigoriev I."/>
            <person name="Martin F."/>
            <person name="Perotto S."/>
        </authorList>
    </citation>
    <scope>NUCLEOTIDE SEQUENCE [LARGE SCALE GENOMIC DNA]</scope>
    <source>
        <strain evidence="1 2">F</strain>
    </source>
</reference>
<keyword evidence="2" id="KW-1185">Reference proteome</keyword>
<dbReference type="AlphaFoldDB" id="A0A2J6S4Q1"/>
<dbReference type="PANTHER" id="PTHR40518:SF1">
    <property type="entry name" value="ACETOACETATE DECARBOXYLASE"/>
    <property type="match status" value="1"/>
</dbReference>
<accession>A0A2J6S4Q1</accession>
<dbReference type="OrthoDB" id="9970474at2759"/>
<name>A0A2J6S4Q1_HYAVF</name>
<proteinExistence type="predicted"/>
<dbReference type="Gene3D" id="2.40.400.10">
    <property type="entry name" value="Acetoacetate decarboxylase-like"/>
    <property type="match status" value="1"/>
</dbReference>
<dbReference type="Proteomes" id="UP000235786">
    <property type="component" value="Unassembled WGS sequence"/>
</dbReference>
<evidence type="ECO:0000313" key="2">
    <source>
        <dbReference type="Proteomes" id="UP000235786"/>
    </source>
</evidence>
<protein>
    <submittedName>
        <fullName evidence="1">Uncharacterized protein</fullName>
    </submittedName>
</protein>
<sequence length="304" mass="34127">MESSGHEPETIPTLPAPWTLKGTVYILMIYTTSSGAATLSSDPAFIYSPLEANSSFSKGQLKGGLSMVQLIRYTESPAGPYDEMVLIPGYFEYEVETKDKNGKTKVEKRKNLRCTKLFVSQDKTCWNGRKNWSTPKHLAHFDFVDLPDNRTQITVYPLIPDTSGQERIKSHTPFFTTIFRPISYAPTFSCSTAVSKYVGLDLSLVQPPLPEGEGPELAGTSQWAKVAAVEWSKKTSLGWFDLRQKKEGADEQEPLLGEQHNAIEEGGVRHENFWPGLGRWRIGIKMEEAVIEFPEAVYWEGLKL</sequence>